<keyword evidence="3" id="KW-1185">Reference proteome</keyword>
<reference evidence="2" key="1">
    <citation type="journal article" date="2019" name="bioRxiv">
        <title>The Genome of the Zebra Mussel, Dreissena polymorpha: A Resource for Invasive Species Research.</title>
        <authorList>
            <person name="McCartney M.A."/>
            <person name="Auch B."/>
            <person name="Kono T."/>
            <person name="Mallez S."/>
            <person name="Zhang Y."/>
            <person name="Obille A."/>
            <person name="Becker A."/>
            <person name="Abrahante J.E."/>
            <person name="Garbe J."/>
            <person name="Badalamenti J.P."/>
            <person name="Herman A."/>
            <person name="Mangelson H."/>
            <person name="Liachko I."/>
            <person name="Sullivan S."/>
            <person name="Sone E.D."/>
            <person name="Koren S."/>
            <person name="Silverstein K.A.T."/>
            <person name="Beckman K.B."/>
            <person name="Gohl D.M."/>
        </authorList>
    </citation>
    <scope>NUCLEOTIDE SEQUENCE</scope>
    <source>
        <strain evidence="2">Duluth1</strain>
        <tissue evidence="2">Whole animal</tissue>
    </source>
</reference>
<accession>A0A9D4R191</accession>
<evidence type="ECO:0000313" key="3">
    <source>
        <dbReference type="Proteomes" id="UP000828390"/>
    </source>
</evidence>
<dbReference type="AlphaFoldDB" id="A0A9D4R191"/>
<sequence>MKAIKVESDVKVYSEKHAGFHKWINLSTMHVNTAFRKSSPLPNVPWDTPAKRNQRRNADVKRKSKPADRRIEDTVLIRQKPRHKLDAPLNPAAGTLIKKNGSTITVEHNGKQFRRDASHFKPVQTDVQDRRRNVHNGSTIPTRRSQRQKRRPPRRFED</sequence>
<evidence type="ECO:0000256" key="1">
    <source>
        <dbReference type="SAM" id="MobiDB-lite"/>
    </source>
</evidence>
<feature type="region of interest" description="Disordered" evidence="1">
    <location>
        <begin position="39"/>
        <end position="158"/>
    </location>
</feature>
<dbReference type="EMBL" id="JAIWYP010000003">
    <property type="protein sequence ID" value="KAH3850408.1"/>
    <property type="molecule type" value="Genomic_DNA"/>
</dbReference>
<proteinExistence type="predicted"/>
<protein>
    <submittedName>
        <fullName evidence="2">Uncharacterized protein</fullName>
    </submittedName>
</protein>
<feature type="compositionally biased region" description="Basic and acidic residues" evidence="1">
    <location>
        <begin position="108"/>
        <end position="119"/>
    </location>
</feature>
<dbReference type="Proteomes" id="UP000828390">
    <property type="component" value="Unassembled WGS sequence"/>
</dbReference>
<name>A0A9D4R191_DREPO</name>
<reference evidence="2" key="2">
    <citation type="submission" date="2020-11" db="EMBL/GenBank/DDBJ databases">
        <authorList>
            <person name="McCartney M.A."/>
            <person name="Auch B."/>
            <person name="Kono T."/>
            <person name="Mallez S."/>
            <person name="Becker A."/>
            <person name="Gohl D.M."/>
            <person name="Silverstein K.A.T."/>
            <person name="Koren S."/>
            <person name="Bechman K.B."/>
            <person name="Herman A."/>
            <person name="Abrahante J.E."/>
            <person name="Garbe J."/>
        </authorList>
    </citation>
    <scope>NUCLEOTIDE SEQUENCE</scope>
    <source>
        <strain evidence="2">Duluth1</strain>
        <tissue evidence="2">Whole animal</tissue>
    </source>
</reference>
<evidence type="ECO:0000313" key="2">
    <source>
        <dbReference type="EMBL" id="KAH3850408.1"/>
    </source>
</evidence>
<comment type="caution">
    <text evidence="2">The sequence shown here is derived from an EMBL/GenBank/DDBJ whole genome shotgun (WGS) entry which is preliminary data.</text>
</comment>
<feature type="compositionally biased region" description="Basic and acidic residues" evidence="1">
    <location>
        <begin position="56"/>
        <end position="75"/>
    </location>
</feature>
<gene>
    <name evidence="2" type="ORF">DPMN_092819</name>
</gene>
<feature type="compositionally biased region" description="Basic residues" evidence="1">
    <location>
        <begin position="144"/>
        <end position="158"/>
    </location>
</feature>
<organism evidence="2 3">
    <name type="scientific">Dreissena polymorpha</name>
    <name type="common">Zebra mussel</name>
    <name type="synonym">Mytilus polymorpha</name>
    <dbReference type="NCBI Taxonomy" id="45954"/>
    <lineage>
        <taxon>Eukaryota</taxon>
        <taxon>Metazoa</taxon>
        <taxon>Spiralia</taxon>
        <taxon>Lophotrochozoa</taxon>
        <taxon>Mollusca</taxon>
        <taxon>Bivalvia</taxon>
        <taxon>Autobranchia</taxon>
        <taxon>Heteroconchia</taxon>
        <taxon>Euheterodonta</taxon>
        <taxon>Imparidentia</taxon>
        <taxon>Neoheterodontei</taxon>
        <taxon>Myida</taxon>
        <taxon>Dreissenoidea</taxon>
        <taxon>Dreissenidae</taxon>
        <taxon>Dreissena</taxon>
    </lineage>
</organism>